<reference evidence="9" key="1">
    <citation type="journal article" date="2020" name="mSystems">
        <title>Genome- and Community-Level Interaction Insights into Carbon Utilization and Element Cycling Functions of Hydrothermarchaeota in Hydrothermal Sediment.</title>
        <authorList>
            <person name="Zhou Z."/>
            <person name="Liu Y."/>
            <person name="Xu W."/>
            <person name="Pan J."/>
            <person name="Luo Z.H."/>
            <person name="Li M."/>
        </authorList>
    </citation>
    <scope>NUCLEOTIDE SEQUENCE [LARGE SCALE GENOMIC DNA]</scope>
    <source>
        <strain evidence="9">SpSt-210</strain>
    </source>
</reference>
<evidence type="ECO:0000256" key="5">
    <source>
        <dbReference type="ARBA" id="ARBA00022989"/>
    </source>
</evidence>
<feature type="domain" description="ABC transmembrane type-1" evidence="8">
    <location>
        <begin position="99"/>
        <end position="307"/>
    </location>
</feature>
<evidence type="ECO:0000256" key="6">
    <source>
        <dbReference type="ARBA" id="ARBA00023136"/>
    </source>
</evidence>
<organism evidence="9">
    <name type="scientific">Thermorudis peleae</name>
    <dbReference type="NCBI Taxonomy" id="1382356"/>
    <lineage>
        <taxon>Bacteria</taxon>
        <taxon>Pseudomonadati</taxon>
        <taxon>Thermomicrobiota</taxon>
        <taxon>Thermomicrobia</taxon>
        <taxon>Thermomicrobia incertae sedis</taxon>
        <taxon>Thermorudis</taxon>
    </lineage>
</organism>
<dbReference type="PROSITE" id="PS50928">
    <property type="entry name" value="ABC_TM1"/>
    <property type="match status" value="1"/>
</dbReference>
<dbReference type="InterPro" id="IPR035906">
    <property type="entry name" value="MetI-like_sf"/>
</dbReference>
<dbReference type="EMBL" id="DSIY01000035">
    <property type="protein sequence ID" value="HEG90116.1"/>
    <property type="molecule type" value="Genomic_DNA"/>
</dbReference>
<evidence type="ECO:0000256" key="4">
    <source>
        <dbReference type="ARBA" id="ARBA00022692"/>
    </source>
</evidence>
<dbReference type="CDD" id="cd06261">
    <property type="entry name" value="TM_PBP2"/>
    <property type="match status" value="1"/>
</dbReference>
<evidence type="ECO:0000256" key="7">
    <source>
        <dbReference type="RuleBase" id="RU363032"/>
    </source>
</evidence>
<protein>
    <submittedName>
        <fullName evidence="9">ABC transporter permease</fullName>
    </submittedName>
</protein>
<feature type="transmembrane region" description="Helical" evidence="7">
    <location>
        <begin position="242"/>
        <end position="269"/>
    </location>
</feature>
<dbReference type="Gene3D" id="1.10.3720.10">
    <property type="entry name" value="MetI-like"/>
    <property type="match status" value="1"/>
</dbReference>
<evidence type="ECO:0000256" key="1">
    <source>
        <dbReference type="ARBA" id="ARBA00004651"/>
    </source>
</evidence>
<feature type="transmembrane region" description="Helical" evidence="7">
    <location>
        <begin position="184"/>
        <end position="203"/>
    </location>
</feature>
<name>A0A831X0V6_9BACT</name>
<dbReference type="AlphaFoldDB" id="A0A831X0V6"/>
<comment type="caution">
    <text evidence="9">The sequence shown here is derived from an EMBL/GenBank/DDBJ whole genome shotgun (WGS) entry which is preliminary data.</text>
</comment>
<dbReference type="GO" id="GO:0005886">
    <property type="term" value="C:plasma membrane"/>
    <property type="evidence" value="ECO:0007669"/>
    <property type="project" value="UniProtKB-SubCell"/>
</dbReference>
<evidence type="ECO:0000313" key="9">
    <source>
        <dbReference type="EMBL" id="HEG90116.1"/>
    </source>
</evidence>
<feature type="transmembrane region" description="Helical" evidence="7">
    <location>
        <begin position="105"/>
        <end position="126"/>
    </location>
</feature>
<dbReference type="PANTHER" id="PTHR43163">
    <property type="entry name" value="DIPEPTIDE TRANSPORT SYSTEM PERMEASE PROTEIN DPPB-RELATED"/>
    <property type="match status" value="1"/>
</dbReference>
<feature type="transmembrane region" description="Helical" evidence="7">
    <location>
        <begin position="138"/>
        <end position="164"/>
    </location>
</feature>
<comment type="subcellular location">
    <subcellularLocation>
        <location evidence="1 7">Cell membrane</location>
        <topology evidence="1 7">Multi-pass membrane protein</topology>
    </subcellularLocation>
</comment>
<dbReference type="Pfam" id="PF00528">
    <property type="entry name" value="BPD_transp_1"/>
    <property type="match status" value="1"/>
</dbReference>
<feature type="transmembrane region" description="Helical" evidence="7">
    <location>
        <begin position="289"/>
        <end position="310"/>
    </location>
</feature>
<evidence type="ECO:0000259" key="8">
    <source>
        <dbReference type="PROSITE" id="PS50928"/>
    </source>
</evidence>
<keyword evidence="2 7" id="KW-0813">Transport</keyword>
<comment type="similarity">
    <text evidence="7">Belongs to the binding-protein-dependent transport system permease family.</text>
</comment>
<keyword evidence="6 7" id="KW-0472">Membrane</keyword>
<keyword evidence="4 7" id="KW-0812">Transmembrane</keyword>
<dbReference type="InterPro" id="IPR045621">
    <property type="entry name" value="BPD_transp_1_N"/>
</dbReference>
<dbReference type="GO" id="GO:0071916">
    <property type="term" value="F:dipeptide transmembrane transporter activity"/>
    <property type="evidence" value="ECO:0007669"/>
    <property type="project" value="TreeGrafter"/>
</dbReference>
<dbReference type="SUPFAM" id="SSF161098">
    <property type="entry name" value="MetI-like"/>
    <property type="match status" value="1"/>
</dbReference>
<dbReference type="PANTHER" id="PTHR43163:SF6">
    <property type="entry name" value="DIPEPTIDE TRANSPORT SYSTEM PERMEASE PROTEIN DPPB-RELATED"/>
    <property type="match status" value="1"/>
</dbReference>
<sequence length="317" mass="34548">MGEYLVKRLLLAIPTVIGVVTLVFFAIHLAPGDPVALMIPPDLPAGIREEREAAIRARYGFDKPLHVQYLTYLGNIARLDLGRSLRTNARIIDELPQRFLNTLQLGILAMMVSTTLGVTLGVISAVKRGTWIDNATMFGALFGVSIPNFWFGLLLMLGVGLYWGVLPPSGFNGSILTWDGFRHAILPAVTLGTGSAAILARFARSSVLDVIVQDYVRTARAKGLAERVVVLRHVLKNALIPIITLLGLQFGAVLSGAVVTETVFAWPGVGRYLITGINGRDFPVVQGTVIFIAIGFVLINLITDLLYAYIDPRVRFR</sequence>
<feature type="transmembrane region" description="Helical" evidence="7">
    <location>
        <begin position="9"/>
        <end position="30"/>
    </location>
</feature>
<dbReference type="InterPro" id="IPR000515">
    <property type="entry name" value="MetI-like"/>
</dbReference>
<evidence type="ECO:0000256" key="2">
    <source>
        <dbReference type="ARBA" id="ARBA00022448"/>
    </source>
</evidence>
<gene>
    <name evidence="9" type="ORF">ENP34_01515</name>
</gene>
<proteinExistence type="inferred from homology"/>
<evidence type="ECO:0000256" key="3">
    <source>
        <dbReference type="ARBA" id="ARBA00022475"/>
    </source>
</evidence>
<keyword evidence="5 7" id="KW-1133">Transmembrane helix</keyword>
<accession>A0A831X0V6</accession>
<dbReference type="Pfam" id="PF19300">
    <property type="entry name" value="BPD_transp_1_N"/>
    <property type="match status" value="1"/>
</dbReference>
<keyword evidence="3" id="KW-1003">Cell membrane</keyword>